<sequence length="266" mass="30864">METHKIEFFPNRGTTPDEQKIYKLLAHAWPIRPAVDFKPSWHTNLNKTYYHTPESPPQPTAKACPGIFDHMRAGYIIPMWSDMCFKFHDEKDRANQDGWDALLPDIINKNISEMIEMHDYQQADGAPFLEDGCPALVKLKTPWYVSVPKGVSLFYTTPFYHINSDFTVVPGIIDADVDHLPNKEVNCFIKLNKPNVTIKLKQGQPLMQVIPFVRTDYEFENNVPIEIEGEQELEILNIKHRTKIEDFAQDPIKKLQNNRIPKKYNV</sequence>
<gene>
    <name evidence="1" type="ORF">METZ01_LOCUS132815</name>
</gene>
<dbReference type="EMBL" id="UINC01018949">
    <property type="protein sequence ID" value="SVA79961.1"/>
    <property type="molecule type" value="Genomic_DNA"/>
</dbReference>
<organism evidence="1">
    <name type="scientific">marine metagenome</name>
    <dbReference type="NCBI Taxonomy" id="408172"/>
    <lineage>
        <taxon>unclassified sequences</taxon>
        <taxon>metagenomes</taxon>
        <taxon>ecological metagenomes</taxon>
    </lineage>
</organism>
<dbReference type="AlphaFoldDB" id="A0A381YTL2"/>
<evidence type="ECO:0000313" key="1">
    <source>
        <dbReference type="EMBL" id="SVA79961.1"/>
    </source>
</evidence>
<protein>
    <submittedName>
        <fullName evidence="1">Uncharacterized protein</fullName>
    </submittedName>
</protein>
<proteinExistence type="predicted"/>
<reference evidence="1" key="1">
    <citation type="submission" date="2018-05" db="EMBL/GenBank/DDBJ databases">
        <authorList>
            <person name="Lanie J.A."/>
            <person name="Ng W.-L."/>
            <person name="Kazmierczak K.M."/>
            <person name="Andrzejewski T.M."/>
            <person name="Davidsen T.M."/>
            <person name="Wayne K.J."/>
            <person name="Tettelin H."/>
            <person name="Glass J.I."/>
            <person name="Rusch D."/>
            <person name="Podicherti R."/>
            <person name="Tsui H.-C.T."/>
            <person name="Winkler M.E."/>
        </authorList>
    </citation>
    <scope>NUCLEOTIDE SEQUENCE</scope>
</reference>
<name>A0A381YTL2_9ZZZZ</name>
<accession>A0A381YTL2</accession>